<evidence type="ECO:0000256" key="1">
    <source>
        <dbReference type="SAM" id="MobiDB-lite"/>
    </source>
</evidence>
<feature type="region of interest" description="Disordered" evidence="1">
    <location>
        <begin position="231"/>
        <end position="250"/>
    </location>
</feature>
<organism evidence="2">
    <name type="scientific">marine sediment metagenome</name>
    <dbReference type="NCBI Taxonomy" id="412755"/>
    <lineage>
        <taxon>unclassified sequences</taxon>
        <taxon>metagenomes</taxon>
        <taxon>ecological metagenomes</taxon>
    </lineage>
</organism>
<feature type="non-terminal residue" evidence="2">
    <location>
        <position position="250"/>
    </location>
</feature>
<proteinExistence type="predicted"/>
<protein>
    <submittedName>
        <fullName evidence="2">Uncharacterized protein</fullName>
    </submittedName>
</protein>
<gene>
    <name evidence="2" type="ORF">S01H1_65623</name>
</gene>
<reference evidence="2" key="1">
    <citation type="journal article" date="2014" name="Front. Microbiol.">
        <title>High frequency of phylogenetically diverse reductive dehalogenase-homologous genes in deep subseafloor sedimentary metagenomes.</title>
        <authorList>
            <person name="Kawai M."/>
            <person name="Futagami T."/>
            <person name="Toyoda A."/>
            <person name="Takaki Y."/>
            <person name="Nishi S."/>
            <person name="Hori S."/>
            <person name="Arai W."/>
            <person name="Tsubouchi T."/>
            <person name="Morono Y."/>
            <person name="Uchiyama I."/>
            <person name="Ito T."/>
            <person name="Fujiyama A."/>
            <person name="Inagaki F."/>
            <person name="Takami H."/>
        </authorList>
    </citation>
    <scope>NUCLEOTIDE SEQUENCE</scope>
    <source>
        <strain evidence="2">Expedition CK06-06</strain>
    </source>
</reference>
<evidence type="ECO:0000313" key="2">
    <source>
        <dbReference type="EMBL" id="GAG38547.1"/>
    </source>
</evidence>
<sequence>SVAMNESAGWQDIEVPAYDVSPGSYWVAIQFSAQKGVYYNAATRRYYTKSYGAFDAIWPSGDSGDSAAQFNMRVTYTTIKTGSATLSGTGTLTAAGTVISGAIYGSATLSGTGTLAAKGAALRPGAATLAGTGTLAAVASCIRLAAATLQGTGSLTAAGTLTGLTATLLAAQKKAHRLPYVEAKAYDYEQGIKRLSWTRLYTGSEPDNHHGLAFDGQGSVHRVRAAASNTLYRQKITNPGPSSDYSQWTQ</sequence>
<comment type="caution">
    <text evidence="2">The sequence shown here is derived from an EMBL/GenBank/DDBJ whole genome shotgun (WGS) entry which is preliminary data.</text>
</comment>
<dbReference type="AlphaFoldDB" id="X0XTA2"/>
<dbReference type="EMBL" id="BARS01043333">
    <property type="protein sequence ID" value="GAG38547.1"/>
    <property type="molecule type" value="Genomic_DNA"/>
</dbReference>
<accession>X0XTA2</accession>
<feature type="non-terminal residue" evidence="2">
    <location>
        <position position="1"/>
    </location>
</feature>
<name>X0XTA2_9ZZZZ</name>